<dbReference type="Gene3D" id="3.30.70.330">
    <property type="match status" value="1"/>
</dbReference>
<dbReference type="CDD" id="cd12240">
    <property type="entry name" value="RRM_NCBP2"/>
    <property type="match status" value="1"/>
</dbReference>
<dbReference type="RefSeq" id="XP_060122937.1">
    <property type="nucleotide sequence ID" value="XM_060266954.1"/>
</dbReference>
<evidence type="ECO:0000259" key="10">
    <source>
        <dbReference type="PROSITE" id="PS50102"/>
    </source>
</evidence>
<keyword evidence="4 7" id="KW-0694">RNA-binding</keyword>
<dbReference type="PANTHER" id="PTHR18847:SF0">
    <property type="entry name" value="NUCLEAR CAP-BINDING PROTEIN SUBUNIT 2"/>
    <property type="match status" value="1"/>
</dbReference>
<dbReference type="Proteomes" id="UP001217754">
    <property type="component" value="Chromosome 5"/>
</dbReference>
<dbReference type="Pfam" id="PF00076">
    <property type="entry name" value="RRM_1"/>
    <property type="match status" value="1"/>
</dbReference>
<organism evidence="11 12">
    <name type="scientific">Malassezia japonica</name>
    <dbReference type="NCBI Taxonomy" id="223818"/>
    <lineage>
        <taxon>Eukaryota</taxon>
        <taxon>Fungi</taxon>
        <taxon>Dikarya</taxon>
        <taxon>Basidiomycota</taxon>
        <taxon>Ustilaginomycotina</taxon>
        <taxon>Malasseziomycetes</taxon>
        <taxon>Malasseziales</taxon>
        <taxon>Malasseziaceae</taxon>
        <taxon>Malassezia</taxon>
    </lineage>
</organism>
<dbReference type="GO" id="GO:0045292">
    <property type="term" value="P:mRNA cis splicing, via spliceosome"/>
    <property type="evidence" value="ECO:0007669"/>
    <property type="project" value="InterPro"/>
</dbReference>
<accession>A0AAF0F3B8</accession>
<dbReference type="InterPro" id="IPR012677">
    <property type="entry name" value="Nucleotide-bd_a/b_plait_sf"/>
</dbReference>
<keyword evidence="12" id="KW-1185">Reference proteome</keyword>
<dbReference type="SMART" id="SM00360">
    <property type="entry name" value="RRM"/>
    <property type="match status" value="1"/>
</dbReference>
<dbReference type="GO" id="GO:0005634">
    <property type="term" value="C:nucleus"/>
    <property type="evidence" value="ECO:0007669"/>
    <property type="project" value="UniProtKB-SubCell"/>
</dbReference>
<evidence type="ECO:0000256" key="3">
    <source>
        <dbReference type="ARBA" id="ARBA00022664"/>
    </source>
</evidence>
<gene>
    <name evidence="11" type="primary">CBC2</name>
    <name evidence="11" type="ORF">MJAP1_003022</name>
</gene>
<dbReference type="InterPro" id="IPR035979">
    <property type="entry name" value="RBD_domain_sf"/>
</dbReference>
<reference evidence="11" key="1">
    <citation type="submission" date="2023-03" db="EMBL/GenBank/DDBJ databases">
        <title>Mating type loci evolution in Malassezia.</title>
        <authorList>
            <person name="Coelho M.A."/>
        </authorList>
    </citation>
    <scope>NUCLEOTIDE SEQUENCE</scope>
    <source>
        <strain evidence="11">CBS 9431</strain>
    </source>
</reference>
<keyword evidence="6 8" id="KW-0539">Nucleus</keyword>
<protein>
    <recommendedName>
        <fullName evidence="8">Nuclear cap-binding protein subunit 2</fullName>
    </recommendedName>
    <alternativeName>
        <fullName evidence="8">20 kDa nuclear cap-binding protein</fullName>
    </alternativeName>
</protein>
<dbReference type="InterPro" id="IPR034148">
    <property type="entry name" value="NCBP2_RRM"/>
</dbReference>
<evidence type="ECO:0000256" key="2">
    <source>
        <dbReference type="ARBA" id="ARBA00010725"/>
    </source>
</evidence>
<dbReference type="InterPro" id="IPR000504">
    <property type="entry name" value="RRM_dom"/>
</dbReference>
<evidence type="ECO:0000256" key="4">
    <source>
        <dbReference type="ARBA" id="ARBA00022884"/>
    </source>
</evidence>
<evidence type="ECO:0000256" key="9">
    <source>
        <dbReference type="SAM" id="MobiDB-lite"/>
    </source>
</evidence>
<keyword evidence="5 8" id="KW-0508">mRNA splicing</keyword>
<dbReference type="PANTHER" id="PTHR18847">
    <property type="entry name" value="20 KD NUCLEAR CAP BINDING PROTEIN"/>
    <property type="match status" value="1"/>
</dbReference>
<keyword evidence="3 8" id="KW-0507">mRNA processing</keyword>
<feature type="compositionally biased region" description="Basic and acidic residues" evidence="9">
    <location>
        <begin position="229"/>
        <end position="238"/>
    </location>
</feature>
<feature type="domain" description="RRM" evidence="10">
    <location>
        <begin position="34"/>
        <end position="118"/>
    </location>
</feature>
<evidence type="ECO:0000313" key="12">
    <source>
        <dbReference type="Proteomes" id="UP001217754"/>
    </source>
</evidence>
<dbReference type="SUPFAM" id="SSF54928">
    <property type="entry name" value="RNA-binding domain, RBD"/>
    <property type="match status" value="1"/>
</dbReference>
<evidence type="ECO:0000313" key="11">
    <source>
        <dbReference type="EMBL" id="WFD40040.1"/>
    </source>
</evidence>
<name>A0AAF0F3B8_9BASI</name>
<comment type="subcellular location">
    <subcellularLocation>
        <location evidence="1 8">Nucleus</location>
    </subcellularLocation>
</comment>
<evidence type="ECO:0000256" key="6">
    <source>
        <dbReference type="ARBA" id="ARBA00023242"/>
    </source>
</evidence>
<comment type="similarity">
    <text evidence="2 8">Belongs to the RRM NCBP2 family.</text>
</comment>
<dbReference type="GO" id="GO:0005846">
    <property type="term" value="C:nuclear cap binding complex"/>
    <property type="evidence" value="ECO:0007669"/>
    <property type="project" value="InterPro"/>
</dbReference>
<proteinExistence type="inferred from homology"/>
<dbReference type="EMBL" id="CP119962">
    <property type="protein sequence ID" value="WFD40040.1"/>
    <property type="molecule type" value="Genomic_DNA"/>
</dbReference>
<evidence type="ECO:0000256" key="1">
    <source>
        <dbReference type="ARBA" id="ARBA00004123"/>
    </source>
</evidence>
<dbReference type="PROSITE" id="PS50102">
    <property type="entry name" value="RRM"/>
    <property type="match status" value="1"/>
</dbReference>
<dbReference type="InterPro" id="IPR027157">
    <property type="entry name" value="NCBP2"/>
</dbReference>
<dbReference type="GeneID" id="85226673"/>
<dbReference type="GO" id="GO:0000339">
    <property type="term" value="F:RNA cap binding"/>
    <property type="evidence" value="ECO:0007669"/>
    <property type="project" value="InterPro"/>
</dbReference>
<evidence type="ECO:0000256" key="7">
    <source>
        <dbReference type="PROSITE-ProRule" id="PRU00176"/>
    </source>
</evidence>
<dbReference type="AlphaFoldDB" id="A0AAF0F3B8"/>
<feature type="compositionally biased region" description="Basic and acidic residues" evidence="9">
    <location>
        <begin position="156"/>
        <end position="189"/>
    </location>
</feature>
<evidence type="ECO:0000256" key="5">
    <source>
        <dbReference type="ARBA" id="ARBA00023187"/>
    </source>
</evidence>
<sequence>MSHVVEPLNAPSTYRDSRARNTVHEQQLAVANSATLYVGNLSFYTTEEQMYELFARVTHVAGGGGIKRIIMGLDRNTKTPCGFAFVEFYTHEEAVDCMRFVSGTKLDERVIRCDLDPGYRDGRQYGRGRSGGQVRDEYRQEYDAGRGGWGHNRLREEEERKRQEAMAKERERRERREDVYRENERDADAHTAPTGADAQYYETERMERAGPSDEPATAKRALDEDEDEAQKAPRTDDA</sequence>
<dbReference type="FunFam" id="3.30.70.330:FF:000399">
    <property type="entry name" value="Nuclear cap-binding protein subunit 2"/>
    <property type="match status" value="1"/>
</dbReference>
<feature type="compositionally biased region" description="Basic and acidic residues" evidence="9">
    <location>
        <begin position="202"/>
        <end position="222"/>
    </location>
</feature>
<feature type="region of interest" description="Disordered" evidence="9">
    <location>
        <begin position="156"/>
        <end position="238"/>
    </location>
</feature>
<evidence type="ECO:0000256" key="8">
    <source>
        <dbReference type="RuleBase" id="RU364036"/>
    </source>
</evidence>